<gene>
    <name evidence="1" type="ORF">ETD86_23675</name>
</gene>
<name>A0A5S4FEK3_9ACTN</name>
<dbReference type="Proteomes" id="UP000309128">
    <property type="component" value="Unassembled WGS sequence"/>
</dbReference>
<dbReference type="AlphaFoldDB" id="A0A5S4FEK3"/>
<protein>
    <submittedName>
        <fullName evidence="1">Uncharacterized protein</fullName>
    </submittedName>
</protein>
<dbReference type="RefSeq" id="WP_138668345.1">
    <property type="nucleotide sequence ID" value="NZ_VCKY01000081.1"/>
</dbReference>
<organism evidence="1 2">
    <name type="scientific">Nonomuraea turkmeniaca</name>
    <dbReference type="NCBI Taxonomy" id="103838"/>
    <lineage>
        <taxon>Bacteria</taxon>
        <taxon>Bacillati</taxon>
        <taxon>Actinomycetota</taxon>
        <taxon>Actinomycetes</taxon>
        <taxon>Streptosporangiales</taxon>
        <taxon>Streptosporangiaceae</taxon>
        <taxon>Nonomuraea</taxon>
    </lineage>
</organism>
<comment type="caution">
    <text evidence="1">The sequence shown here is derived from an EMBL/GenBank/DDBJ whole genome shotgun (WGS) entry which is preliminary data.</text>
</comment>
<reference evidence="1 2" key="1">
    <citation type="submission" date="2019-05" db="EMBL/GenBank/DDBJ databases">
        <title>Draft genome sequence of Nonomuraea turkmeniaca DSM 43926.</title>
        <authorList>
            <person name="Saricaoglu S."/>
            <person name="Isik K."/>
        </authorList>
    </citation>
    <scope>NUCLEOTIDE SEQUENCE [LARGE SCALE GENOMIC DNA]</scope>
    <source>
        <strain evidence="1 2">DSM 43926</strain>
    </source>
</reference>
<dbReference type="EMBL" id="VCKY01000081">
    <property type="protein sequence ID" value="TMR17336.1"/>
    <property type="molecule type" value="Genomic_DNA"/>
</dbReference>
<sequence length="116" mass="12619">MRVELLLQLRGERDRQVSVDRADVERALAAHDGVLHELTWERQRDTAELLIGLPPSADLEQVAADVGAALSLTHPAASWAVPEAFQRGTGGSGYTCAECGGVDSDHFPTCRRRRNA</sequence>
<evidence type="ECO:0000313" key="2">
    <source>
        <dbReference type="Proteomes" id="UP000309128"/>
    </source>
</evidence>
<keyword evidence="2" id="KW-1185">Reference proteome</keyword>
<evidence type="ECO:0000313" key="1">
    <source>
        <dbReference type="EMBL" id="TMR17336.1"/>
    </source>
</evidence>
<proteinExistence type="predicted"/>
<accession>A0A5S4FEK3</accession>